<protein>
    <submittedName>
        <fullName evidence="1">Uncharacterized protein</fullName>
    </submittedName>
</protein>
<dbReference type="AlphaFoldDB" id="B1WR79"/>
<proteinExistence type="predicted"/>
<accession>B1WR79</accession>
<keyword evidence="2" id="KW-1185">Reference proteome</keyword>
<sequence length="57" mass="6831">MVSADQKLIECFRLNDKRVWELYSFSENENIRLESIDFSCPVKLIYEDVILTDENEE</sequence>
<dbReference type="STRING" id="43989.cce_0786"/>
<organism evidence="1 2">
    <name type="scientific">Crocosphaera subtropica (strain ATCC 51142 / BH68)</name>
    <name type="common">Cyanothece sp. (strain ATCC 51142)</name>
    <dbReference type="NCBI Taxonomy" id="43989"/>
    <lineage>
        <taxon>Bacteria</taxon>
        <taxon>Bacillati</taxon>
        <taxon>Cyanobacteriota</taxon>
        <taxon>Cyanophyceae</taxon>
        <taxon>Oscillatoriophycideae</taxon>
        <taxon>Chroococcales</taxon>
        <taxon>Aphanothecaceae</taxon>
        <taxon>Crocosphaera</taxon>
        <taxon>Crocosphaera subtropica</taxon>
    </lineage>
</organism>
<gene>
    <name evidence="1" type="ordered locus">cce_0786</name>
</gene>
<dbReference type="Proteomes" id="UP000001203">
    <property type="component" value="Chromosome circular"/>
</dbReference>
<name>B1WR79_CROS5</name>
<dbReference type="eggNOG" id="COG4636">
    <property type="taxonomic scope" value="Bacteria"/>
</dbReference>
<dbReference type="HOGENOM" id="CLU_2989068_0_0_3"/>
<evidence type="ECO:0000313" key="1">
    <source>
        <dbReference type="EMBL" id="ACB50137.1"/>
    </source>
</evidence>
<dbReference type="KEGG" id="cyt:cce_0786"/>
<dbReference type="EMBL" id="CP000806">
    <property type="protein sequence ID" value="ACB50137.1"/>
    <property type="molecule type" value="Genomic_DNA"/>
</dbReference>
<reference evidence="1 2" key="1">
    <citation type="journal article" date="2008" name="Proc. Natl. Acad. Sci. U.S.A.">
        <title>The genome of Cyanothece 51142, a unicellular diazotrophic cyanobacterium important in the marine nitrogen cycle.</title>
        <authorList>
            <person name="Welsh E.A."/>
            <person name="Liberton M."/>
            <person name="Stoeckel J."/>
            <person name="Loh T."/>
            <person name="Elvitigala T."/>
            <person name="Wang C."/>
            <person name="Wollam A."/>
            <person name="Fulton R.S."/>
            <person name="Clifton S.W."/>
            <person name="Jacobs J.M."/>
            <person name="Aurora R."/>
            <person name="Ghosh B.K."/>
            <person name="Sherman L.A."/>
            <person name="Smith R.D."/>
            <person name="Wilson R.K."/>
            <person name="Pakrasi H.B."/>
        </authorList>
    </citation>
    <scope>NUCLEOTIDE SEQUENCE [LARGE SCALE GENOMIC DNA]</scope>
    <source>
        <strain evidence="2">ATCC 51142 / BH68</strain>
    </source>
</reference>
<evidence type="ECO:0000313" key="2">
    <source>
        <dbReference type="Proteomes" id="UP000001203"/>
    </source>
</evidence>